<dbReference type="PANTHER" id="PTHR30509">
    <property type="entry name" value="P-HYDROXYBENZOIC ACID EFFLUX PUMP SUBUNIT-RELATED"/>
    <property type="match status" value="1"/>
</dbReference>
<evidence type="ECO:0000256" key="6">
    <source>
        <dbReference type="SAM" id="Phobius"/>
    </source>
</evidence>
<gene>
    <name evidence="8" type="ORF">FOL46_000114</name>
    <name evidence="7" type="ORF">FOZ61_001893</name>
</gene>
<evidence type="ECO:0000313" key="9">
    <source>
        <dbReference type="Proteomes" id="UP000570595"/>
    </source>
</evidence>
<proteinExistence type="predicted"/>
<reference evidence="9 10" key="1">
    <citation type="submission" date="2020-04" db="EMBL/GenBank/DDBJ databases">
        <title>Perkinsus olseni comparative genomics.</title>
        <authorList>
            <person name="Bogema D.R."/>
        </authorList>
    </citation>
    <scope>NUCLEOTIDE SEQUENCE [LARGE SCALE GENOMIC DNA]</scope>
    <source>
        <strain evidence="7">ATCC PRA-179</strain>
        <strain evidence="8">ATCC PRA-31</strain>
    </source>
</reference>
<accession>A0A7J6MER7</accession>
<dbReference type="PANTHER" id="PTHR30509:SF9">
    <property type="entry name" value="MULTIDRUG RESISTANCE PROTEIN MDTO"/>
    <property type="match status" value="1"/>
</dbReference>
<dbReference type="EMBL" id="JABANN010000010">
    <property type="protein sequence ID" value="KAF4675786.1"/>
    <property type="molecule type" value="Genomic_DNA"/>
</dbReference>
<comment type="subcellular location">
    <subcellularLocation>
        <location evidence="1">Cell membrane</location>
        <topology evidence="1">Multi-pass membrane protein</topology>
    </subcellularLocation>
</comment>
<evidence type="ECO:0000313" key="8">
    <source>
        <dbReference type="EMBL" id="KAF4675786.1"/>
    </source>
</evidence>
<evidence type="ECO:0000256" key="4">
    <source>
        <dbReference type="ARBA" id="ARBA00022989"/>
    </source>
</evidence>
<feature type="transmembrane region" description="Helical" evidence="6">
    <location>
        <begin position="407"/>
        <end position="424"/>
    </location>
</feature>
<dbReference type="AlphaFoldDB" id="A0A7J6MER7"/>
<evidence type="ECO:0008006" key="11">
    <source>
        <dbReference type="Google" id="ProtNLM"/>
    </source>
</evidence>
<evidence type="ECO:0000256" key="3">
    <source>
        <dbReference type="ARBA" id="ARBA00022692"/>
    </source>
</evidence>
<name>A0A7J6MER7_PEROL</name>
<dbReference type="EMBL" id="JABAHT010000015">
    <property type="protein sequence ID" value="KAF4670063.1"/>
    <property type="molecule type" value="Genomic_DNA"/>
</dbReference>
<comment type="caution">
    <text evidence="7">The sequence shown here is derived from an EMBL/GenBank/DDBJ whole genome shotgun (WGS) entry which is preliminary data.</text>
</comment>
<dbReference type="InterPro" id="IPR020966">
    <property type="entry name" value="ALMT"/>
</dbReference>
<dbReference type="Proteomes" id="UP000570595">
    <property type="component" value="Unassembled WGS sequence"/>
</dbReference>
<feature type="transmembrane region" description="Helical" evidence="6">
    <location>
        <begin position="353"/>
        <end position="371"/>
    </location>
</feature>
<protein>
    <recommendedName>
        <fullName evidence="11">Aluminum-activated malate transporter 1</fullName>
    </recommendedName>
</protein>
<dbReference type="GO" id="GO:0005886">
    <property type="term" value="C:plasma membrane"/>
    <property type="evidence" value="ECO:0007669"/>
    <property type="project" value="UniProtKB-SubCell"/>
</dbReference>
<organism evidence="7 9">
    <name type="scientific">Perkinsus olseni</name>
    <name type="common">Perkinsus atlanticus</name>
    <dbReference type="NCBI Taxonomy" id="32597"/>
    <lineage>
        <taxon>Eukaryota</taxon>
        <taxon>Sar</taxon>
        <taxon>Alveolata</taxon>
        <taxon>Perkinsozoa</taxon>
        <taxon>Perkinsea</taxon>
        <taxon>Perkinsida</taxon>
        <taxon>Perkinsidae</taxon>
        <taxon>Perkinsus</taxon>
    </lineage>
</organism>
<sequence>MSLPKEPSSVSTYALASALFTTACVAFATIPCYAYHLTDPVLIPRLMVGAVVSQGAMMDIRGASMFGLKGVISLTLAFGIGEAMYQIVLASPLRSGDANSIPTSLYFEKAAPETLVAYVMAIYAFCIPLVLLGILKFTGLLVSSGPPAMVRFAHEAARFNGVLTDYFVSGGTHKELLDAAEKRFNGICIAIAKSSLPPDVANTLFHMSGELFAFHESLTEMGDFEPAIVEQMWKPIAGDLLELRTDVDLVLRQTAEGDTSDDGKLSQKLRDCEGSLLSSLDDIGMVVARCGKENEKYREVTKEAQKTREGDSEVHHYLRPITGFAHAVAAWWKKPLFADLEGKADLCRRLRFPVRYSIALFCVVLPLSAWAKYSVNVRMHCFWSVVPIYMCFLPTPGASLLKGTRRAAGTVLGAACALICIAANPLDKAALLLELLIFSFLGRLARVAVPWIDYAGFVFPLTFTVVGFGSLLIPGSLGFMLYNACWRIVFTLSGILIAMTGSILAFPEFACDKLRRASGRVLKEVADQVEHQLKLVASCQPGDAVLVTEEELTSGVKDLGLKVYQSIAQREALMSDARAEIAVFSPFTKLLDMNRRVMLEQELITELLRNALVLSSSLRSAAPFLSDPAARRALTPLLKAVEGLQKAMTQSAKAISEEICEDEKMCIQPVVDNVNVRLQQCTDVMVEVRNNYLADILDGQGDLRKLKRESGFRIYHTIYALTAFAEKWNTLERGLLGRQMAGDDLADEVELDQIQATNPSRRDSLNLRKNKSAPM</sequence>
<feature type="transmembrane region" description="Helical" evidence="6">
    <location>
        <begin position="461"/>
        <end position="482"/>
    </location>
</feature>
<feature type="transmembrane region" description="Helical" evidence="6">
    <location>
        <begin position="377"/>
        <end position="395"/>
    </location>
</feature>
<evidence type="ECO:0000256" key="5">
    <source>
        <dbReference type="ARBA" id="ARBA00023136"/>
    </source>
</evidence>
<evidence type="ECO:0000256" key="2">
    <source>
        <dbReference type="ARBA" id="ARBA00022475"/>
    </source>
</evidence>
<keyword evidence="4 6" id="KW-1133">Transmembrane helix</keyword>
<dbReference type="Pfam" id="PF11744">
    <property type="entry name" value="ALMT"/>
    <property type="match status" value="1"/>
</dbReference>
<feature type="transmembrane region" description="Helical" evidence="6">
    <location>
        <begin position="12"/>
        <end position="36"/>
    </location>
</feature>
<dbReference type="OrthoDB" id="438535at2759"/>
<evidence type="ECO:0000313" key="7">
    <source>
        <dbReference type="EMBL" id="KAF4670063.1"/>
    </source>
</evidence>
<evidence type="ECO:0000313" key="10">
    <source>
        <dbReference type="Proteomes" id="UP000572268"/>
    </source>
</evidence>
<evidence type="ECO:0000256" key="1">
    <source>
        <dbReference type="ARBA" id="ARBA00004651"/>
    </source>
</evidence>
<dbReference type="GO" id="GO:0015743">
    <property type="term" value="P:malate transport"/>
    <property type="evidence" value="ECO:0007669"/>
    <property type="project" value="InterPro"/>
</dbReference>
<feature type="transmembrane region" description="Helical" evidence="6">
    <location>
        <begin position="115"/>
        <end position="135"/>
    </location>
</feature>
<keyword evidence="5 6" id="KW-0472">Membrane</keyword>
<keyword evidence="2" id="KW-1003">Cell membrane</keyword>
<dbReference type="PROSITE" id="PS51257">
    <property type="entry name" value="PROKAR_LIPOPROTEIN"/>
    <property type="match status" value="1"/>
</dbReference>
<feature type="transmembrane region" description="Helical" evidence="6">
    <location>
        <begin position="488"/>
        <end position="506"/>
    </location>
</feature>
<feature type="transmembrane region" description="Helical" evidence="6">
    <location>
        <begin position="72"/>
        <end position="95"/>
    </location>
</feature>
<keyword evidence="3 6" id="KW-0812">Transmembrane</keyword>
<dbReference type="Proteomes" id="UP000572268">
    <property type="component" value="Unassembled WGS sequence"/>
</dbReference>